<dbReference type="InterPro" id="IPR011008">
    <property type="entry name" value="Dimeric_a/b-barrel"/>
</dbReference>
<name>A0A7W6EEY6_9HYPH</name>
<accession>A0A7W6EEY6</accession>
<dbReference type="AlphaFoldDB" id="A0A7W6EEY6"/>
<organism evidence="2 3">
    <name type="scientific">Pseudochelatococcus contaminans</name>
    <dbReference type="NCBI Taxonomy" id="1538103"/>
    <lineage>
        <taxon>Bacteria</taxon>
        <taxon>Pseudomonadati</taxon>
        <taxon>Pseudomonadota</taxon>
        <taxon>Alphaproteobacteria</taxon>
        <taxon>Hyphomicrobiales</taxon>
        <taxon>Chelatococcaceae</taxon>
        <taxon>Pseudochelatococcus</taxon>
    </lineage>
</organism>
<dbReference type="Pfam" id="PF07045">
    <property type="entry name" value="DUF1330"/>
    <property type="match status" value="1"/>
</dbReference>
<dbReference type="Gene3D" id="3.30.70.100">
    <property type="match status" value="1"/>
</dbReference>
<dbReference type="InterPro" id="IPR010753">
    <property type="entry name" value="DUF1330"/>
</dbReference>
<dbReference type="SUPFAM" id="SSF54909">
    <property type="entry name" value="Dimeric alpha+beta barrel"/>
    <property type="match status" value="1"/>
</dbReference>
<evidence type="ECO:0000259" key="1">
    <source>
        <dbReference type="Pfam" id="PF07045"/>
    </source>
</evidence>
<dbReference type="PANTHER" id="PTHR41521:SF4">
    <property type="entry name" value="BLR0684 PROTEIN"/>
    <property type="match status" value="1"/>
</dbReference>
<feature type="domain" description="DUF1330" evidence="1">
    <location>
        <begin position="3"/>
        <end position="95"/>
    </location>
</feature>
<proteinExistence type="predicted"/>
<dbReference type="PANTHER" id="PTHR41521">
    <property type="match status" value="1"/>
</dbReference>
<dbReference type="RefSeq" id="WP_183750409.1">
    <property type="nucleotide sequence ID" value="NZ_JACICC010000001.1"/>
</dbReference>
<dbReference type="Proteomes" id="UP000537592">
    <property type="component" value="Unassembled WGS sequence"/>
</dbReference>
<protein>
    <submittedName>
        <fullName evidence="2">Uncharacterized protein (DUF1330 family)</fullName>
    </submittedName>
</protein>
<comment type="caution">
    <text evidence="2">The sequence shown here is derived from an EMBL/GenBank/DDBJ whole genome shotgun (WGS) entry which is preliminary data.</text>
</comment>
<evidence type="ECO:0000313" key="3">
    <source>
        <dbReference type="Proteomes" id="UP000537592"/>
    </source>
</evidence>
<keyword evidence="3" id="KW-1185">Reference proteome</keyword>
<reference evidence="2 3" key="1">
    <citation type="submission" date="2020-08" db="EMBL/GenBank/DDBJ databases">
        <title>Genomic Encyclopedia of Type Strains, Phase IV (KMG-IV): sequencing the most valuable type-strain genomes for metagenomic binning, comparative biology and taxonomic classification.</title>
        <authorList>
            <person name="Goeker M."/>
        </authorList>
    </citation>
    <scope>NUCLEOTIDE SEQUENCE [LARGE SCALE GENOMIC DNA]</scope>
    <source>
        <strain evidence="2 3">DSM 28760</strain>
    </source>
</reference>
<evidence type="ECO:0000313" key="2">
    <source>
        <dbReference type="EMBL" id="MBB3808415.1"/>
    </source>
</evidence>
<gene>
    <name evidence="2" type="ORF">FHS81_000469</name>
</gene>
<sequence length="96" mass="10659">MAKGYLIARINVTDPEQFAQYAKLAAVASAKYGARPLARGGRYETLEGEERARNVILEFESFEQAHTYYHSEDYKAARAVREGAAVADFVLVEGVD</sequence>
<dbReference type="EMBL" id="JACICC010000001">
    <property type="protein sequence ID" value="MBB3808415.1"/>
    <property type="molecule type" value="Genomic_DNA"/>
</dbReference>